<dbReference type="Proteomes" id="UP000596661">
    <property type="component" value="Chromosome 5"/>
</dbReference>
<evidence type="ECO:0000313" key="2">
    <source>
        <dbReference type="EnsemblPlants" id="cds.evm.model.05.1132"/>
    </source>
</evidence>
<accession>A0A803PK56</accession>
<evidence type="ECO:0000313" key="3">
    <source>
        <dbReference type="Proteomes" id="UP000596661"/>
    </source>
</evidence>
<proteinExistence type="predicted"/>
<organism evidence="2 3">
    <name type="scientific">Cannabis sativa</name>
    <name type="common">Hemp</name>
    <name type="synonym">Marijuana</name>
    <dbReference type="NCBI Taxonomy" id="3483"/>
    <lineage>
        <taxon>Eukaryota</taxon>
        <taxon>Viridiplantae</taxon>
        <taxon>Streptophyta</taxon>
        <taxon>Embryophyta</taxon>
        <taxon>Tracheophyta</taxon>
        <taxon>Spermatophyta</taxon>
        <taxon>Magnoliopsida</taxon>
        <taxon>eudicotyledons</taxon>
        <taxon>Gunneridae</taxon>
        <taxon>Pentapetalae</taxon>
        <taxon>rosids</taxon>
        <taxon>fabids</taxon>
        <taxon>Rosales</taxon>
        <taxon>Cannabaceae</taxon>
        <taxon>Cannabis</taxon>
    </lineage>
</organism>
<dbReference type="EMBL" id="UZAU01000498">
    <property type="status" value="NOT_ANNOTATED_CDS"/>
    <property type="molecule type" value="Genomic_DNA"/>
</dbReference>
<dbReference type="Gramene" id="evm.model.05.1132">
    <property type="protein sequence ID" value="cds.evm.model.05.1132"/>
    <property type="gene ID" value="evm.TU.05.1132"/>
</dbReference>
<name>A0A803PK56_CANSA</name>
<feature type="region of interest" description="Disordered" evidence="1">
    <location>
        <begin position="1"/>
        <end position="20"/>
    </location>
</feature>
<reference evidence="2" key="2">
    <citation type="submission" date="2021-03" db="UniProtKB">
        <authorList>
            <consortium name="EnsemblPlants"/>
        </authorList>
    </citation>
    <scope>IDENTIFICATION</scope>
</reference>
<protein>
    <submittedName>
        <fullName evidence="2">Uncharacterized protein</fullName>
    </submittedName>
</protein>
<keyword evidence="3" id="KW-1185">Reference proteome</keyword>
<evidence type="ECO:0000256" key="1">
    <source>
        <dbReference type="SAM" id="MobiDB-lite"/>
    </source>
</evidence>
<reference evidence="2" key="1">
    <citation type="submission" date="2018-11" db="EMBL/GenBank/DDBJ databases">
        <authorList>
            <person name="Grassa J C."/>
        </authorList>
    </citation>
    <scope>NUCLEOTIDE SEQUENCE [LARGE SCALE GENOMIC DNA]</scope>
</reference>
<sequence length="101" mass="11412">MVREETLVAPRVETPAEAETVQEDFEDELNPSMGMKREIELMEDMEEVGICENPTKSIRVGRNLPPAVKEIIINTVKRNQDVLAWSHSDMTGIDITPFAMP</sequence>
<dbReference type="AlphaFoldDB" id="A0A803PK56"/>
<dbReference type="EnsemblPlants" id="evm.model.05.1132">
    <property type="protein sequence ID" value="cds.evm.model.05.1132"/>
    <property type="gene ID" value="evm.TU.05.1132"/>
</dbReference>